<dbReference type="EMBL" id="CAKMMW010000004">
    <property type="protein sequence ID" value="CAH1202285.1"/>
    <property type="molecule type" value="Genomic_DNA"/>
</dbReference>
<dbReference type="Pfam" id="PF08124">
    <property type="entry name" value="Lyase_8_N"/>
    <property type="match status" value="1"/>
</dbReference>
<evidence type="ECO:0000313" key="2">
    <source>
        <dbReference type="EMBL" id="CAH1202285.1"/>
    </source>
</evidence>
<organism evidence="2 3">
    <name type="scientific">Paenibacillus allorhizoplanae</name>
    <dbReference type="NCBI Taxonomy" id="2905648"/>
    <lineage>
        <taxon>Bacteria</taxon>
        <taxon>Bacillati</taxon>
        <taxon>Bacillota</taxon>
        <taxon>Bacilli</taxon>
        <taxon>Bacillales</taxon>
        <taxon>Paenibacillaceae</taxon>
        <taxon>Paenibacillus</taxon>
    </lineage>
</organism>
<comment type="caution">
    <text evidence="2">The sequence shown here is derived from an EMBL/GenBank/DDBJ whole genome shotgun (WGS) entry which is preliminary data.</text>
</comment>
<sequence>MVKCGIKPLTAIILMLVLIINLIQLPNHASASSGVDEYDMLRSKIYDVLTGGDNFDPTDPDISPRISGIEANGQKYWSTINNEQNRTYLWSDLSDPLGPNMDSTHLSGSYSRLAQMAIAYSTRGTSLYSNPNLLADIISGMDWMYTNRYTLSVPVRGYGNWYDWQISSPNSINTVSNLLYSHLTTQQLSDWHAALDRQTLPLNASNAGANRVWTCNIMITSSRSARVKAILLANHGQFHLHRGHRSPSKNDFQVCRRSHL</sequence>
<dbReference type="SUPFAM" id="SSF48230">
    <property type="entry name" value="Chondroitin AC/alginate lyase"/>
    <property type="match status" value="1"/>
</dbReference>
<name>A0ABM9C2R5_9BACL</name>
<dbReference type="Proteomes" id="UP000838821">
    <property type="component" value="Unassembled WGS sequence"/>
</dbReference>
<dbReference type="Gene3D" id="1.50.10.100">
    <property type="entry name" value="Chondroitin AC/alginate lyase"/>
    <property type="match status" value="1"/>
</dbReference>
<dbReference type="InterPro" id="IPR008929">
    <property type="entry name" value="Chondroitin_lyas"/>
</dbReference>
<keyword evidence="2" id="KW-0456">Lyase</keyword>
<dbReference type="InterPro" id="IPR038970">
    <property type="entry name" value="Lyase_8"/>
</dbReference>
<dbReference type="PANTHER" id="PTHR38481:SF1">
    <property type="entry name" value="HYALURONATE LYASE"/>
    <property type="match status" value="1"/>
</dbReference>
<gene>
    <name evidence="2" type="primary">xly_1</name>
    <name evidence="2" type="ORF">PAECIP111891_02114</name>
</gene>
<evidence type="ECO:0000313" key="3">
    <source>
        <dbReference type="Proteomes" id="UP000838821"/>
    </source>
</evidence>
<dbReference type="PANTHER" id="PTHR38481">
    <property type="entry name" value="HYALURONATE LYASE"/>
    <property type="match status" value="1"/>
</dbReference>
<reference evidence="2" key="1">
    <citation type="submission" date="2022-01" db="EMBL/GenBank/DDBJ databases">
        <authorList>
            <person name="Criscuolo A."/>
        </authorList>
    </citation>
    <scope>NUCLEOTIDE SEQUENCE</scope>
    <source>
        <strain evidence="2">CIP111891</strain>
    </source>
</reference>
<accession>A0ABM9C2R5</accession>
<proteinExistence type="predicted"/>
<protein>
    <submittedName>
        <fullName evidence="2">Xanthan lyase</fullName>
        <ecNumber evidence="2">4.2.2.12</ecNumber>
    </submittedName>
</protein>
<dbReference type="GO" id="GO:0047492">
    <property type="term" value="F:xanthan lyase activity"/>
    <property type="evidence" value="ECO:0007669"/>
    <property type="project" value="UniProtKB-EC"/>
</dbReference>
<dbReference type="EC" id="4.2.2.12" evidence="2"/>
<dbReference type="InterPro" id="IPR012970">
    <property type="entry name" value="Lyase_8_alpha_N"/>
</dbReference>
<feature type="domain" description="Polysaccharide lyase 8 N-terminal alpha-helical" evidence="1">
    <location>
        <begin position="48"/>
        <end position="220"/>
    </location>
</feature>
<keyword evidence="3" id="KW-1185">Reference proteome</keyword>
<dbReference type="RefSeq" id="WP_236286861.1">
    <property type="nucleotide sequence ID" value="NZ_CAKMMW010000004.1"/>
</dbReference>
<evidence type="ECO:0000259" key="1">
    <source>
        <dbReference type="Pfam" id="PF08124"/>
    </source>
</evidence>